<dbReference type="SUPFAM" id="SSF52087">
    <property type="entry name" value="CRAL/TRIO domain"/>
    <property type="match status" value="1"/>
</dbReference>
<dbReference type="PANTHER" id="PTHR46590">
    <property type="entry name" value="PHOSPHATIDYLINOSITOL TRANSFER PROTEIN CSR1-RELATED"/>
    <property type="match status" value="1"/>
</dbReference>
<accession>A0A813ZNR3</accession>
<dbReference type="CDD" id="cd00170">
    <property type="entry name" value="SEC14"/>
    <property type="match status" value="1"/>
</dbReference>
<dbReference type="PROSITE" id="PS50191">
    <property type="entry name" value="CRAL_TRIO"/>
    <property type="match status" value="1"/>
</dbReference>
<gene>
    <name evidence="2" type="ORF">IZO911_LOCUS12268</name>
</gene>
<dbReference type="AlphaFoldDB" id="A0A813ZNR3"/>
<evidence type="ECO:0000313" key="2">
    <source>
        <dbReference type="EMBL" id="CAF0901309.1"/>
    </source>
</evidence>
<dbReference type="SMART" id="SM01100">
    <property type="entry name" value="CRAL_TRIO_N"/>
    <property type="match status" value="1"/>
</dbReference>
<dbReference type="Pfam" id="PF03765">
    <property type="entry name" value="CRAL_TRIO_N"/>
    <property type="match status" value="1"/>
</dbReference>
<dbReference type="SMART" id="SM00516">
    <property type="entry name" value="SEC14"/>
    <property type="match status" value="1"/>
</dbReference>
<sequence>MTHNDIGHVDNLDKTQIETLKTCWITLLERISKESSISIDEITSSPEGDALFRSIGYDNPDIFMLRWLRARKWDVDGAVQQLIDTLNWRHERGIDKLLAKGENELLIEELMSGKAYFMGYDKMGRPINYIHVKDHIKDQFPIEATEKLGILSVETGRKLLNGSVEAGTVILDMNGFGMNNMDYQLVKFFINLLESYYPESLGLALVIHPPLIFYSCWAIIKHWVDPVIQNKIHFLKHEEELFEFIDPSNLPKRLHGTHPDYKYIPPTTEDNNMIAAFRADKQGRKIVRAAHRKAAGHYLNVTLKWAHGDESETLLEERKQATKQLRDSFEEFVPYIHTRTHYHRMGLINEPIFDVAYEKLRHRNQMKIVQF</sequence>
<name>A0A813ZNR3_9BILA</name>
<dbReference type="PANTHER" id="PTHR46590:SF1">
    <property type="entry name" value="PHOSPHATIDYLINOSITOL TRANSFER PROTEIN CSR1"/>
    <property type="match status" value="1"/>
</dbReference>
<dbReference type="Gene3D" id="3.40.525.10">
    <property type="entry name" value="CRAL-TRIO lipid binding domain"/>
    <property type="match status" value="1"/>
</dbReference>
<dbReference type="InterPro" id="IPR052432">
    <property type="entry name" value="PITP/CRAL-TRIO"/>
</dbReference>
<dbReference type="InterPro" id="IPR011074">
    <property type="entry name" value="CRAL/TRIO_N_dom"/>
</dbReference>
<dbReference type="EMBL" id="CAJNOE010000094">
    <property type="protein sequence ID" value="CAF0901309.1"/>
    <property type="molecule type" value="Genomic_DNA"/>
</dbReference>
<feature type="domain" description="CRAL-TRIO" evidence="1">
    <location>
        <begin position="103"/>
        <end position="262"/>
    </location>
</feature>
<dbReference type="InterPro" id="IPR036865">
    <property type="entry name" value="CRAL-TRIO_dom_sf"/>
</dbReference>
<protein>
    <recommendedName>
        <fullName evidence="1">CRAL-TRIO domain-containing protein</fullName>
    </recommendedName>
</protein>
<organism evidence="2 3">
    <name type="scientific">Adineta steineri</name>
    <dbReference type="NCBI Taxonomy" id="433720"/>
    <lineage>
        <taxon>Eukaryota</taxon>
        <taxon>Metazoa</taxon>
        <taxon>Spiralia</taxon>
        <taxon>Gnathifera</taxon>
        <taxon>Rotifera</taxon>
        <taxon>Eurotatoria</taxon>
        <taxon>Bdelloidea</taxon>
        <taxon>Adinetida</taxon>
        <taxon>Adinetidae</taxon>
        <taxon>Adineta</taxon>
    </lineage>
</organism>
<dbReference type="Pfam" id="PF00650">
    <property type="entry name" value="CRAL_TRIO"/>
    <property type="match status" value="1"/>
</dbReference>
<reference evidence="2" key="1">
    <citation type="submission" date="2021-02" db="EMBL/GenBank/DDBJ databases">
        <authorList>
            <person name="Nowell W R."/>
        </authorList>
    </citation>
    <scope>NUCLEOTIDE SEQUENCE</scope>
</reference>
<dbReference type="SUPFAM" id="SSF46938">
    <property type="entry name" value="CRAL/TRIO N-terminal domain"/>
    <property type="match status" value="1"/>
</dbReference>
<dbReference type="Proteomes" id="UP000663860">
    <property type="component" value="Unassembled WGS sequence"/>
</dbReference>
<dbReference type="InterPro" id="IPR036273">
    <property type="entry name" value="CRAL/TRIO_N_dom_sf"/>
</dbReference>
<evidence type="ECO:0000313" key="3">
    <source>
        <dbReference type="Proteomes" id="UP000663860"/>
    </source>
</evidence>
<comment type="caution">
    <text evidence="2">The sequence shown here is derived from an EMBL/GenBank/DDBJ whole genome shotgun (WGS) entry which is preliminary data.</text>
</comment>
<proteinExistence type="predicted"/>
<dbReference type="InterPro" id="IPR001251">
    <property type="entry name" value="CRAL-TRIO_dom"/>
</dbReference>
<evidence type="ECO:0000259" key="1">
    <source>
        <dbReference type="PROSITE" id="PS50191"/>
    </source>
</evidence>